<protein>
    <submittedName>
        <fullName evidence="5">Mce-associated membrane protein</fullName>
    </submittedName>
</protein>
<evidence type="ECO:0000313" key="6">
    <source>
        <dbReference type="Proteomes" id="UP000580474"/>
    </source>
</evidence>
<sequence length="184" mass="19576">MTENAADAGPEPENRTSRTTRSPLLIPSIALAVALVAALFFGVSWAVAANGGSAAYGAERDAALQAGTQSIINFNTLDHRDVQHGLDLWERSSTGPLHEDVVRGRQQYADSITQAKTVTQAEVLSAGLTELNERAGKARMIAVVKVTVTPEGQPPTEKRSRYQAELTREGADWKLSVLGPVAVG</sequence>
<keyword evidence="6" id="KW-1185">Reference proteome</keyword>
<comment type="subcellular location">
    <subcellularLocation>
        <location evidence="1">Membrane</location>
    </subcellularLocation>
</comment>
<keyword evidence="2 4" id="KW-0472">Membrane</keyword>
<evidence type="ECO:0000256" key="4">
    <source>
        <dbReference type="SAM" id="Phobius"/>
    </source>
</evidence>
<feature type="region of interest" description="Disordered" evidence="3">
    <location>
        <begin position="1"/>
        <end position="20"/>
    </location>
</feature>
<evidence type="ECO:0000256" key="2">
    <source>
        <dbReference type="ARBA" id="ARBA00023136"/>
    </source>
</evidence>
<dbReference type="GO" id="GO:0016020">
    <property type="term" value="C:membrane"/>
    <property type="evidence" value="ECO:0007669"/>
    <property type="project" value="UniProtKB-SubCell"/>
</dbReference>
<evidence type="ECO:0000313" key="5">
    <source>
        <dbReference type="EMBL" id="MBB5067058.1"/>
    </source>
</evidence>
<proteinExistence type="predicted"/>
<reference evidence="5 6" key="1">
    <citation type="submission" date="2020-08" db="EMBL/GenBank/DDBJ databases">
        <title>Sequencing the genomes of 1000 actinobacteria strains.</title>
        <authorList>
            <person name="Klenk H.-P."/>
        </authorList>
    </citation>
    <scope>NUCLEOTIDE SEQUENCE [LARGE SCALE GENOMIC DNA]</scope>
    <source>
        <strain evidence="5 6">DSM 45582</strain>
    </source>
</reference>
<keyword evidence="4" id="KW-1133">Transmembrane helix</keyword>
<dbReference type="EMBL" id="JACHIV010000001">
    <property type="protein sequence ID" value="MBB5067058.1"/>
    <property type="molecule type" value="Genomic_DNA"/>
</dbReference>
<name>A0A840NA23_9PSEU</name>
<keyword evidence="4" id="KW-0812">Transmembrane</keyword>
<organism evidence="5 6">
    <name type="scientific">Saccharopolyspora gloriosae</name>
    <dbReference type="NCBI Taxonomy" id="455344"/>
    <lineage>
        <taxon>Bacteria</taxon>
        <taxon>Bacillati</taxon>
        <taxon>Actinomycetota</taxon>
        <taxon>Actinomycetes</taxon>
        <taxon>Pseudonocardiales</taxon>
        <taxon>Pseudonocardiaceae</taxon>
        <taxon>Saccharopolyspora</taxon>
    </lineage>
</organism>
<dbReference type="PANTHER" id="PTHR37042">
    <property type="entry name" value="OUTER MEMBRANE PROTEIN RV1973"/>
    <property type="match status" value="1"/>
</dbReference>
<evidence type="ECO:0000256" key="3">
    <source>
        <dbReference type="SAM" id="MobiDB-lite"/>
    </source>
</evidence>
<dbReference type="RefSeq" id="WP_246456645.1">
    <property type="nucleotide sequence ID" value="NZ_JACHIV010000001.1"/>
</dbReference>
<accession>A0A840NA23</accession>
<feature type="transmembrane region" description="Helical" evidence="4">
    <location>
        <begin position="24"/>
        <end position="47"/>
    </location>
</feature>
<dbReference type="PANTHER" id="PTHR37042:SF4">
    <property type="entry name" value="OUTER MEMBRANE PROTEIN RV1973"/>
    <property type="match status" value="1"/>
</dbReference>
<gene>
    <name evidence="5" type="ORF">BJ969_000146</name>
</gene>
<comment type="caution">
    <text evidence="5">The sequence shown here is derived from an EMBL/GenBank/DDBJ whole genome shotgun (WGS) entry which is preliminary data.</text>
</comment>
<dbReference type="AlphaFoldDB" id="A0A840NA23"/>
<dbReference type="Proteomes" id="UP000580474">
    <property type="component" value="Unassembled WGS sequence"/>
</dbReference>
<evidence type="ECO:0000256" key="1">
    <source>
        <dbReference type="ARBA" id="ARBA00004370"/>
    </source>
</evidence>